<feature type="compositionally biased region" description="Acidic residues" evidence="1">
    <location>
        <begin position="34"/>
        <end position="51"/>
    </location>
</feature>
<dbReference type="AlphaFoldDB" id="A0A6B1FYG4"/>
<evidence type="ECO:0008006" key="4">
    <source>
        <dbReference type="Google" id="ProtNLM"/>
    </source>
</evidence>
<feature type="region of interest" description="Disordered" evidence="1">
    <location>
        <begin position="29"/>
        <end position="68"/>
    </location>
</feature>
<sequence length="68" mass="6932">MKPQLRFWALAAIFILLLPMIAACGGAAPAAEEAAAEPEPAAEAESTEAEADSAYNEAPMLADNVATG</sequence>
<dbReference type="PROSITE" id="PS51257">
    <property type="entry name" value="PROKAR_LIPOPROTEIN"/>
    <property type="match status" value="1"/>
</dbReference>
<organism evidence="3">
    <name type="scientific">Caldilineaceae bacterium SB0675_bin_29</name>
    <dbReference type="NCBI Taxonomy" id="2605266"/>
    <lineage>
        <taxon>Bacteria</taxon>
        <taxon>Bacillati</taxon>
        <taxon>Chloroflexota</taxon>
        <taxon>Caldilineae</taxon>
        <taxon>Caldilineales</taxon>
        <taxon>Caldilineaceae</taxon>
    </lineage>
</organism>
<evidence type="ECO:0000256" key="1">
    <source>
        <dbReference type="SAM" id="MobiDB-lite"/>
    </source>
</evidence>
<comment type="caution">
    <text evidence="3">The sequence shown here is derived from an EMBL/GenBank/DDBJ whole genome shotgun (WGS) entry which is preliminary data.</text>
</comment>
<accession>A0A6B1FYG4</accession>
<dbReference type="EMBL" id="VYDA01000018">
    <property type="protein sequence ID" value="MYH60306.1"/>
    <property type="molecule type" value="Genomic_DNA"/>
</dbReference>
<keyword evidence="2" id="KW-0732">Signal</keyword>
<feature type="signal peptide" evidence="2">
    <location>
        <begin position="1"/>
        <end position="22"/>
    </location>
</feature>
<evidence type="ECO:0000313" key="3">
    <source>
        <dbReference type="EMBL" id="MYH60306.1"/>
    </source>
</evidence>
<evidence type="ECO:0000256" key="2">
    <source>
        <dbReference type="SAM" id="SignalP"/>
    </source>
</evidence>
<name>A0A6B1FYG4_9CHLR</name>
<reference evidence="3" key="1">
    <citation type="submission" date="2019-09" db="EMBL/GenBank/DDBJ databases">
        <title>Characterisation of the sponge microbiome using genome-centric metagenomics.</title>
        <authorList>
            <person name="Engelberts J.P."/>
            <person name="Robbins S.J."/>
            <person name="De Goeij J.M."/>
            <person name="Aranda M."/>
            <person name="Bell S.C."/>
            <person name="Webster N.S."/>
        </authorList>
    </citation>
    <scope>NUCLEOTIDE SEQUENCE</scope>
    <source>
        <strain evidence="3">SB0675_bin_29</strain>
    </source>
</reference>
<protein>
    <recommendedName>
        <fullName evidence="4">ABC transporter substrate-binding protein</fullName>
    </recommendedName>
</protein>
<gene>
    <name evidence="3" type="ORF">F4148_00550</name>
</gene>
<proteinExistence type="predicted"/>
<feature type="chain" id="PRO_5025458382" description="ABC transporter substrate-binding protein" evidence="2">
    <location>
        <begin position="23"/>
        <end position="68"/>
    </location>
</feature>
<feature type="non-terminal residue" evidence="3">
    <location>
        <position position="68"/>
    </location>
</feature>